<evidence type="ECO:0000313" key="7">
    <source>
        <dbReference type="EMBL" id="SCZ67310.1"/>
    </source>
</evidence>
<dbReference type="Pfam" id="PF01943">
    <property type="entry name" value="Polysacc_synt"/>
    <property type="match status" value="1"/>
</dbReference>
<feature type="transmembrane region" description="Helical" evidence="6">
    <location>
        <begin position="73"/>
        <end position="93"/>
    </location>
</feature>
<dbReference type="OrthoDB" id="5785171at2"/>
<feature type="transmembrane region" description="Helical" evidence="6">
    <location>
        <begin position="362"/>
        <end position="388"/>
    </location>
</feature>
<feature type="transmembrane region" description="Helical" evidence="6">
    <location>
        <begin position="44"/>
        <end position="67"/>
    </location>
</feature>
<dbReference type="STRING" id="415747.SAMN03097708_03123"/>
<proteinExistence type="predicted"/>
<feature type="transmembrane region" description="Helical" evidence="6">
    <location>
        <begin position="286"/>
        <end position="310"/>
    </location>
</feature>
<feature type="transmembrane region" description="Helical" evidence="6">
    <location>
        <begin position="185"/>
        <end position="205"/>
    </location>
</feature>
<evidence type="ECO:0000256" key="4">
    <source>
        <dbReference type="ARBA" id="ARBA00022989"/>
    </source>
</evidence>
<keyword evidence="5 6" id="KW-0472">Membrane</keyword>
<keyword evidence="2" id="KW-1003">Cell membrane</keyword>
<keyword evidence="8" id="KW-1185">Reference proteome</keyword>
<dbReference type="RefSeq" id="WP_092999031.1">
    <property type="nucleotide sequence ID" value="NZ_FMWD01000014.1"/>
</dbReference>
<accession>A0A1G5R0G9</accession>
<dbReference type="PANTHER" id="PTHR30250">
    <property type="entry name" value="PST FAMILY PREDICTED COLANIC ACID TRANSPORTER"/>
    <property type="match status" value="1"/>
</dbReference>
<dbReference type="Proteomes" id="UP000199648">
    <property type="component" value="Unassembled WGS sequence"/>
</dbReference>
<evidence type="ECO:0000256" key="3">
    <source>
        <dbReference type="ARBA" id="ARBA00022692"/>
    </source>
</evidence>
<evidence type="ECO:0000256" key="2">
    <source>
        <dbReference type="ARBA" id="ARBA00022475"/>
    </source>
</evidence>
<dbReference type="InterPro" id="IPR050833">
    <property type="entry name" value="Poly_Biosynth_Transport"/>
</dbReference>
<sequence>MNNSAIQRRRGREVASAMIQRIKNKASILRADPHMQEVARGTMLAFVLKVAGSGLAFGFNVAVARLLGAEGAGLYFLALSVTAIGSVIGRVGLDNSLLRFVATHATHGEWDKVQAVHALGMRLAVIVSGAVSLIGFFAAGWMAEALFHKPELTEPLRWMSLSILPFAILNLQAQSLKGLKRIRDAMLLQSIGVPLIGLLLIWPLANAAGVEGVSWGYLAATTLVALIGIWAWRNAAAGGAEGISHYPFADLWVSAKPLFIISLMNTSLTWMPLLLLGMWVSAAEVGIFGAATRLALLVSFLLITLNNVVAPKFAEFYAKGELQAMAQLARRSAAMLTLLVSPLFLLLFIYSEETMGLFGPEFTAGGTILAILLGGQLVNVVTGSVSFLLMMSGNEKTMKIITIASVLLQLALMLTLAPLIGGVGAAVASASALAAKNLLSVYAVYRKLGLVTIPSVQMLFK</sequence>
<feature type="transmembrane region" description="Helical" evidence="6">
    <location>
        <begin position="400"/>
        <end position="420"/>
    </location>
</feature>
<dbReference type="AlphaFoldDB" id="A0A1G5R0G9"/>
<evidence type="ECO:0000313" key="8">
    <source>
        <dbReference type="Proteomes" id="UP000199648"/>
    </source>
</evidence>
<name>A0A1G5R0G9_9GAMM</name>
<reference evidence="7 8" key="1">
    <citation type="submission" date="2016-10" db="EMBL/GenBank/DDBJ databases">
        <authorList>
            <person name="de Groot N.N."/>
        </authorList>
    </citation>
    <scope>NUCLEOTIDE SEQUENCE [LARGE SCALE GENOMIC DNA]</scope>
    <source>
        <strain evidence="7 8">HLD2</strain>
    </source>
</reference>
<feature type="transmembrane region" description="Helical" evidence="6">
    <location>
        <begin position="257"/>
        <end position="280"/>
    </location>
</feature>
<dbReference type="GO" id="GO:0005886">
    <property type="term" value="C:plasma membrane"/>
    <property type="evidence" value="ECO:0007669"/>
    <property type="project" value="UniProtKB-SubCell"/>
</dbReference>
<feature type="transmembrane region" description="Helical" evidence="6">
    <location>
        <begin position="331"/>
        <end position="350"/>
    </location>
</feature>
<feature type="transmembrane region" description="Helical" evidence="6">
    <location>
        <begin position="155"/>
        <end position="173"/>
    </location>
</feature>
<dbReference type="EMBL" id="FMWD01000014">
    <property type="protein sequence ID" value="SCZ67310.1"/>
    <property type="molecule type" value="Genomic_DNA"/>
</dbReference>
<keyword evidence="4 6" id="KW-1133">Transmembrane helix</keyword>
<evidence type="ECO:0000256" key="5">
    <source>
        <dbReference type="ARBA" id="ARBA00023136"/>
    </source>
</evidence>
<keyword evidence="3 6" id="KW-0812">Transmembrane</keyword>
<dbReference type="InterPro" id="IPR002797">
    <property type="entry name" value="Polysacc_synth"/>
</dbReference>
<evidence type="ECO:0000256" key="1">
    <source>
        <dbReference type="ARBA" id="ARBA00004651"/>
    </source>
</evidence>
<evidence type="ECO:0000256" key="6">
    <source>
        <dbReference type="SAM" id="Phobius"/>
    </source>
</evidence>
<comment type="subcellular location">
    <subcellularLocation>
        <location evidence="1">Cell membrane</location>
        <topology evidence="1">Multi-pass membrane protein</topology>
    </subcellularLocation>
</comment>
<gene>
    <name evidence="7" type="ORF">SAMN03097708_03123</name>
</gene>
<organism evidence="7 8">
    <name type="scientific">Thiohalomonas denitrificans</name>
    <dbReference type="NCBI Taxonomy" id="415747"/>
    <lineage>
        <taxon>Bacteria</taxon>
        <taxon>Pseudomonadati</taxon>
        <taxon>Pseudomonadota</taxon>
        <taxon>Gammaproteobacteria</taxon>
        <taxon>Thiohalomonadales</taxon>
        <taxon>Thiohalomonadaceae</taxon>
        <taxon>Thiohalomonas</taxon>
    </lineage>
</organism>
<dbReference type="PANTHER" id="PTHR30250:SF11">
    <property type="entry name" value="O-ANTIGEN TRANSPORTER-RELATED"/>
    <property type="match status" value="1"/>
</dbReference>
<feature type="transmembrane region" description="Helical" evidence="6">
    <location>
        <begin position="217"/>
        <end position="236"/>
    </location>
</feature>
<feature type="transmembrane region" description="Helical" evidence="6">
    <location>
        <begin position="123"/>
        <end position="143"/>
    </location>
</feature>
<protein>
    <submittedName>
        <fullName evidence="7">Membrane protein involved in the export of O-antigen and teichoic acid</fullName>
    </submittedName>
</protein>